<dbReference type="OrthoDB" id="10258297at2759"/>
<dbReference type="GO" id="GO:0061666">
    <property type="term" value="F:UFM1 ligase activity"/>
    <property type="evidence" value="ECO:0007669"/>
    <property type="project" value="InterPro"/>
</dbReference>
<feature type="domain" description="E3 UFM1-protein ligase 1-like" evidence="1">
    <location>
        <begin position="61"/>
        <end position="176"/>
    </location>
</feature>
<dbReference type="Pfam" id="PF23659">
    <property type="entry name" value="UFL1"/>
    <property type="match status" value="1"/>
</dbReference>
<dbReference type="Pfam" id="PF25041">
    <property type="entry name" value="UFL1_C"/>
    <property type="match status" value="1"/>
</dbReference>
<accession>A0A3P7PXL5</accession>
<dbReference type="InterPro" id="IPR056761">
    <property type="entry name" value="Ufl1-like_C"/>
</dbReference>
<evidence type="ECO:0000259" key="1">
    <source>
        <dbReference type="Pfam" id="PF23659"/>
    </source>
</evidence>
<proteinExistence type="predicted"/>
<gene>
    <name evidence="3" type="ORF">DME_LOCUS4411</name>
</gene>
<dbReference type="EMBL" id="UYYG01001150">
    <property type="protein sequence ID" value="VDN54438.1"/>
    <property type="molecule type" value="Genomic_DNA"/>
</dbReference>
<feature type="domain" description="E3 UFM1-protein ligase-like C-terminal" evidence="2">
    <location>
        <begin position="186"/>
        <end position="269"/>
    </location>
</feature>
<dbReference type="InterPro" id="IPR056580">
    <property type="entry name" value="Ufl1_dom"/>
</dbReference>
<dbReference type="GO" id="GO:1990592">
    <property type="term" value="P:protein K69-linked ufmylation"/>
    <property type="evidence" value="ECO:0007669"/>
    <property type="project" value="TreeGrafter"/>
</dbReference>
<dbReference type="GO" id="GO:0034976">
    <property type="term" value="P:response to endoplasmic reticulum stress"/>
    <property type="evidence" value="ECO:0007669"/>
    <property type="project" value="TreeGrafter"/>
</dbReference>
<dbReference type="InterPro" id="IPR018611">
    <property type="entry name" value="Ufl1"/>
</dbReference>
<organism evidence="3 4">
    <name type="scientific">Dracunculus medinensis</name>
    <name type="common">Guinea worm</name>
    <dbReference type="NCBI Taxonomy" id="318479"/>
    <lineage>
        <taxon>Eukaryota</taxon>
        <taxon>Metazoa</taxon>
        <taxon>Ecdysozoa</taxon>
        <taxon>Nematoda</taxon>
        <taxon>Chromadorea</taxon>
        <taxon>Rhabditida</taxon>
        <taxon>Spirurina</taxon>
        <taxon>Dracunculoidea</taxon>
        <taxon>Dracunculidae</taxon>
        <taxon>Dracunculus</taxon>
    </lineage>
</organism>
<name>A0A3P7PXL5_DRAME</name>
<dbReference type="STRING" id="318479.A0A3P7PXL5"/>
<dbReference type="PANTHER" id="PTHR31057">
    <property type="entry name" value="E3 UFM1-PROTEIN LIGASE 1"/>
    <property type="match status" value="1"/>
</dbReference>
<dbReference type="PANTHER" id="PTHR31057:SF0">
    <property type="entry name" value="E3 UFM1-PROTEIN LIGASE 1"/>
    <property type="match status" value="1"/>
</dbReference>
<dbReference type="Proteomes" id="UP000274756">
    <property type="component" value="Unassembled WGS sequence"/>
</dbReference>
<dbReference type="GO" id="GO:0032434">
    <property type="term" value="P:regulation of proteasomal ubiquitin-dependent protein catabolic process"/>
    <property type="evidence" value="ECO:0007669"/>
    <property type="project" value="TreeGrafter"/>
</dbReference>
<sequence length="288" mass="32423">MQLSEDELVQELTRIGGIPEDLYEDLVQRVIYDLKAVLIERVENLLHTARTNTSQNFKHAHIQMQEKIRNLYDSICVFEEGTSCFDDAVSANLKSYLLRTLCTDVAYTILSAMTGSNLSNTTSPKIRDECIANINSIDGRRSFTKLFLSLTGSDLNNFHSALLEVSAMNICSINLKLPDKKKRVELVETYASELERQLMSCEDAASGLLVALLLLIARNCNLAVHASGKFVSHLIAKVEMFQNVSANLFECLIKTQKYVILSLRQKNDELAPLMAENLKNLKDFILKK</sequence>
<evidence type="ECO:0008006" key="5">
    <source>
        <dbReference type="Google" id="ProtNLM"/>
    </source>
</evidence>
<evidence type="ECO:0000259" key="2">
    <source>
        <dbReference type="Pfam" id="PF25041"/>
    </source>
</evidence>
<keyword evidence="4" id="KW-1185">Reference proteome</keyword>
<reference evidence="3 4" key="1">
    <citation type="submission" date="2018-11" db="EMBL/GenBank/DDBJ databases">
        <authorList>
            <consortium name="Pathogen Informatics"/>
        </authorList>
    </citation>
    <scope>NUCLEOTIDE SEQUENCE [LARGE SCALE GENOMIC DNA]</scope>
</reference>
<dbReference type="AlphaFoldDB" id="A0A3P7PXL5"/>
<protein>
    <recommendedName>
        <fullName evidence="5">WAPL domain-containing protein</fullName>
    </recommendedName>
</protein>
<evidence type="ECO:0000313" key="3">
    <source>
        <dbReference type="EMBL" id="VDN54438.1"/>
    </source>
</evidence>
<evidence type="ECO:0000313" key="4">
    <source>
        <dbReference type="Proteomes" id="UP000274756"/>
    </source>
</evidence>
<dbReference type="GO" id="GO:0005789">
    <property type="term" value="C:endoplasmic reticulum membrane"/>
    <property type="evidence" value="ECO:0007669"/>
    <property type="project" value="TreeGrafter"/>
</dbReference>